<proteinExistence type="inferred from homology"/>
<evidence type="ECO:0000313" key="3">
    <source>
        <dbReference type="EMBL" id="KKS96943.1"/>
    </source>
</evidence>
<feature type="domain" description="Smf/DprA SLOG" evidence="2">
    <location>
        <begin position="12"/>
        <end position="214"/>
    </location>
</feature>
<evidence type="ECO:0000256" key="1">
    <source>
        <dbReference type="ARBA" id="ARBA00006525"/>
    </source>
</evidence>
<reference evidence="3 4" key="1">
    <citation type="journal article" date="2015" name="Nature">
        <title>rRNA introns, odd ribosomes, and small enigmatic genomes across a large radiation of phyla.</title>
        <authorList>
            <person name="Brown C.T."/>
            <person name="Hug L.A."/>
            <person name="Thomas B.C."/>
            <person name="Sharon I."/>
            <person name="Castelle C.J."/>
            <person name="Singh A."/>
            <person name="Wilkins M.J."/>
            <person name="Williams K.H."/>
            <person name="Banfield J.F."/>
        </authorList>
    </citation>
    <scope>NUCLEOTIDE SEQUENCE [LARGE SCALE GENOMIC DNA]</scope>
</reference>
<evidence type="ECO:0000259" key="2">
    <source>
        <dbReference type="Pfam" id="PF02481"/>
    </source>
</evidence>
<dbReference type="SUPFAM" id="SSF102405">
    <property type="entry name" value="MCP/YpsA-like"/>
    <property type="match status" value="1"/>
</dbReference>
<dbReference type="PATRIC" id="fig|1618578.3.peg.406"/>
<accession>A0A0G1GDI3</accession>
<protein>
    <recommendedName>
        <fullName evidence="2">Smf/DprA SLOG domain-containing protein</fullName>
    </recommendedName>
</protein>
<dbReference type="InterPro" id="IPR003488">
    <property type="entry name" value="DprA"/>
</dbReference>
<dbReference type="AlphaFoldDB" id="A0A0G1GDI3"/>
<evidence type="ECO:0000313" key="4">
    <source>
        <dbReference type="Proteomes" id="UP000034090"/>
    </source>
</evidence>
<dbReference type="NCBIfam" id="TIGR00732">
    <property type="entry name" value="dprA"/>
    <property type="match status" value="1"/>
</dbReference>
<dbReference type="GO" id="GO:0009294">
    <property type="term" value="P:DNA-mediated transformation"/>
    <property type="evidence" value="ECO:0007669"/>
    <property type="project" value="InterPro"/>
</dbReference>
<dbReference type="Gene3D" id="3.40.50.450">
    <property type="match status" value="1"/>
</dbReference>
<sequence>MKYLITGLLDKKASGYPKNLSGLIDPPEIYVKGEIRAEDQMAIAVVGTRNPSKYGMEMAKIFTRALASNGVTIVSGLARGVDTIAHKTALDVSGRTIAVFGSGLNIIYPPENRKLADRILENGALISEFPEDTKPLPKNFLARNRIISGLSLGVLVIEGGNRSGTLSTAAHAANQGREVFAIPGRVDNPASFAPNFLIENGAKMVRTPKDILDAFV</sequence>
<gene>
    <name evidence="3" type="ORF">UV74_C0013G0065</name>
</gene>
<comment type="caution">
    <text evidence="3">The sequence shown here is derived from an EMBL/GenBank/DDBJ whole genome shotgun (WGS) entry which is preliminary data.</text>
</comment>
<dbReference type="PANTHER" id="PTHR43022">
    <property type="entry name" value="PROTEIN SMF"/>
    <property type="match status" value="1"/>
</dbReference>
<dbReference type="InterPro" id="IPR057666">
    <property type="entry name" value="DrpA_SLOG"/>
</dbReference>
<dbReference type="Pfam" id="PF02481">
    <property type="entry name" value="DNA_processg_A"/>
    <property type="match status" value="1"/>
</dbReference>
<dbReference type="Proteomes" id="UP000034090">
    <property type="component" value="Unassembled WGS sequence"/>
</dbReference>
<dbReference type="EMBL" id="LCFQ01000013">
    <property type="protein sequence ID" value="KKS96943.1"/>
    <property type="molecule type" value="Genomic_DNA"/>
</dbReference>
<organism evidence="3 4">
    <name type="scientific">Candidatus Woesebacteria bacterium GW2011_GWB1_43_14</name>
    <dbReference type="NCBI Taxonomy" id="1618578"/>
    <lineage>
        <taxon>Bacteria</taxon>
        <taxon>Candidatus Woeseibacteriota</taxon>
    </lineage>
</organism>
<name>A0A0G1GDI3_9BACT</name>
<dbReference type="STRING" id="1618578.UV74_C0013G0065"/>
<comment type="similarity">
    <text evidence="1">Belongs to the DprA/Smf family.</text>
</comment>
<dbReference type="PANTHER" id="PTHR43022:SF1">
    <property type="entry name" value="PROTEIN SMF"/>
    <property type="match status" value="1"/>
</dbReference>